<dbReference type="SUPFAM" id="SSF46785">
    <property type="entry name" value="Winged helix' DNA-binding domain"/>
    <property type="match status" value="1"/>
</dbReference>
<dbReference type="Gene3D" id="1.10.10.10">
    <property type="entry name" value="Winged helix-like DNA-binding domain superfamily/Winged helix DNA-binding domain"/>
    <property type="match status" value="1"/>
</dbReference>
<accession>A0A8J3T774</accession>
<dbReference type="PROSITE" id="PS50949">
    <property type="entry name" value="HTH_GNTR"/>
    <property type="match status" value="1"/>
</dbReference>
<dbReference type="Proteomes" id="UP000599074">
    <property type="component" value="Unassembled WGS sequence"/>
</dbReference>
<evidence type="ECO:0000256" key="1">
    <source>
        <dbReference type="ARBA" id="ARBA00023015"/>
    </source>
</evidence>
<dbReference type="SUPFAM" id="SSF48008">
    <property type="entry name" value="GntR ligand-binding domain-like"/>
    <property type="match status" value="1"/>
</dbReference>
<dbReference type="InterPro" id="IPR008920">
    <property type="entry name" value="TF_FadR/GntR_C"/>
</dbReference>
<gene>
    <name evidence="6" type="ORF">Pme01_05450</name>
</gene>
<feature type="region of interest" description="Disordered" evidence="4">
    <location>
        <begin position="1"/>
        <end position="27"/>
    </location>
</feature>
<proteinExistence type="predicted"/>
<keyword evidence="3" id="KW-0804">Transcription</keyword>
<dbReference type="PANTHER" id="PTHR43537:SF24">
    <property type="entry name" value="GLUCONATE OPERON TRANSCRIPTIONAL REPRESSOR"/>
    <property type="match status" value="1"/>
</dbReference>
<dbReference type="SMART" id="SM00345">
    <property type="entry name" value="HTH_GNTR"/>
    <property type="match status" value="1"/>
</dbReference>
<dbReference type="InterPro" id="IPR036388">
    <property type="entry name" value="WH-like_DNA-bd_sf"/>
</dbReference>
<comment type="caution">
    <text evidence="6">The sequence shown here is derived from an EMBL/GenBank/DDBJ whole genome shotgun (WGS) entry which is preliminary data.</text>
</comment>
<dbReference type="Pfam" id="PF00392">
    <property type="entry name" value="GntR"/>
    <property type="match status" value="1"/>
</dbReference>
<dbReference type="Gene3D" id="1.20.120.530">
    <property type="entry name" value="GntR ligand-binding domain-like"/>
    <property type="match status" value="1"/>
</dbReference>
<keyword evidence="7" id="KW-1185">Reference proteome</keyword>
<keyword evidence="2" id="KW-0238">DNA-binding</keyword>
<evidence type="ECO:0000313" key="7">
    <source>
        <dbReference type="Proteomes" id="UP000599074"/>
    </source>
</evidence>
<keyword evidence="1" id="KW-0805">Transcription regulation</keyword>
<evidence type="ECO:0000256" key="4">
    <source>
        <dbReference type="SAM" id="MobiDB-lite"/>
    </source>
</evidence>
<dbReference type="GO" id="GO:0003677">
    <property type="term" value="F:DNA binding"/>
    <property type="evidence" value="ECO:0007669"/>
    <property type="project" value="UniProtKB-KW"/>
</dbReference>
<dbReference type="RefSeq" id="WP_168112819.1">
    <property type="nucleotide sequence ID" value="NZ_BOON01000005.1"/>
</dbReference>
<evidence type="ECO:0000259" key="5">
    <source>
        <dbReference type="PROSITE" id="PS50949"/>
    </source>
</evidence>
<dbReference type="GO" id="GO:0003700">
    <property type="term" value="F:DNA-binding transcription factor activity"/>
    <property type="evidence" value="ECO:0007669"/>
    <property type="project" value="InterPro"/>
</dbReference>
<evidence type="ECO:0000313" key="6">
    <source>
        <dbReference type="EMBL" id="GII20948.1"/>
    </source>
</evidence>
<sequence>MPSHLLPPRTASLAGPATGAGPAAPSRQRQVLADDVYEAVKALVMDHVIAPGARVSIDGLVRQLGVSQTPIREALARLESDGLVVKEPLRGYSATPLLTRSEVDDLFQFRLLVEPWAAGRAAELANRDDHVRIAGEVASCPEPPPGDEYEAYKALAAHDSRFHSLLAGVAGNRQLRIALERTHCHLHIFRLYSAGGGGSQTLAEHRRIAAAVTRGSASAADRAMRDHLESARDRLRASFE</sequence>
<evidence type="ECO:0000256" key="3">
    <source>
        <dbReference type="ARBA" id="ARBA00023163"/>
    </source>
</evidence>
<feature type="compositionally biased region" description="Low complexity" evidence="4">
    <location>
        <begin position="14"/>
        <end position="25"/>
    </location>
</feature>
<protein>
    <submittedName>
        <fullName evidence="6">GntR family transcriptional regulator</fullName>
    </submittedName>
</protein>
<dbReference type="SMART" id="SM00895">
    <property type="entry name" value="FCD"/>
    <property type="match status" value="1"/>
</dbReference>
<dbReference type="Pfam" id="PF07729">
    <property type="entry name" value="FCD"/>
    <property type="match status" value="1"/>
</dbReference>
<dbReference type="InterPro" id="IPR000524">
    <property type="entry name" value="Tscrpt_reg_HTH_GntR"/>
</dbReference>
<dbReference type="InterPro" id="IPR036390">
    <property type="entry name" value="WH_DNA-bd_sf"/>
</dbReference>
<dbReference type="EMBL" id="BOON01000005">
    <property type="protein sequence ID" value="GII20948.1"/>
    <property type="molecule type" value="Genomic_DNA"/>
</dbReference>
<dbReference type="AlphaFoldDB" id="A0A8J3T774"/>
<reference evidence="6" key="1">
    <citation type="submission" date="2021-01" db="EMBL/GenBank/DDBJ databases">
        <title>Whole genome shotgun sequence of Planosporangium mesophilum NBRC 109066.</title>
        <authorList>
            <person name="Komaki H."/>
            <person name="Tamura T."/>
        </authorList>
    </citation>
    <scope>NUCLEOTIDE SEQUENCE</scope>
    <source>
        <strain evidence="6">NBRC 109066</strain>
    </source>
</reference>
<dbReference type="PANTHER" id="PTHR43537">
    <property type="entry name" value="TRANSCRIPTIONAL REGULATOR, GNTR FAMILY"/>
    <property type="match status" value="1"/>
</dbReference>
<dbReference type="InterPro" id="IPR011711">
    <property type="entry name" value="GntR_C"/>
</dbReference>
<feature type="domain" description="HTH gntR-type" evidence="5">
    <location>
        <begin position="30"/>
        <end position="97"/>
    </location>
</feature>
<name>A0A8J3T774_9ACTN</name>
<evidence type="ECO:0000256" key="2">
    <source>
        <dbReference type="ARBA" id="ARBA00023125"/>
    </source>
</evidence>
<organism evidence="6 7">
    <name type="scientific">Planosporangium mesophilum</name>
    <dbReference type="NCBI Taxonomy" id="689768"/>
    <lineage>
        <taxon>Bacteria</taxon>
        <taxon>Bacillati</taxon>
        <taxon>Actinomycetota</taxon>
        <taxon>Actinomycetes</taxon>
        <taxon>Micromonosporales</taxon>
        <taxon>Micromonosporaceae</taxon>
        <taxon>Planosporangium</taxon>
    </lineage>
</organism>